<evidence type="ECO:0000259" key="3">
    <source>
        <dbReference type="PROSITE" id="PS50158"/>
    </source>
</evidence>
<reference evidence="4" key="1">
    <citation type="submission" date="2021-03" db="EMBL/GenBank/DDBJ databases">
        <authorList>
            <person name="Li Z."/>
            <person name="Yang C."/>
        </authorList>
    </citation>
    <scope>NUCLEOTIDE SEQUENCE</scope>
    <source>
        <strain evidence="4">Dzin_1.0</strain>
        <tissue evidence="4">Leaf</tissue>
    </source>
</reference>
<feature type="region of interest" description="Disordered" evidence="2">
    <location>
        <begin position="181"/>
        <end position="242"/>
    </location>
</feature>
<feature type="region of interest" description="Disordered" evidence="2">
    <location>
        <begin position="267"/>
        <end position="287"/>
    </location>
</feature>
<keyword evidence="5" id="KW-1185">Reference proteome</keyword>
<dbReference type="InterPro" id="IPR001878">
    <property type="entry name" value="Znf_CCHC"/>
</dbReference>
<feature type="compositionally biased region" description="Basic and acidic residues" evidence="2">
    <location>
        <begin position="85"/>
        <end position="105"/>
    </location>
</feature>
<feature type="domain" description="CCHC-type" evidence="3">
    <location>
        <begin position="167"/>
        <end position="181"/>
    </location>
</feature>
<dbReference type="AlphaFoldDB" id="A0A9D5H3M4"/>
<feature type="compositionally biased region" description="Basic and acidic residues" evidence="2">
    <location>
        <begin position="44"/>
        <end position="63"/>
    </location>
</feature>
<evidence type="ECO:0000313" key="5">
    <source>
        <dbReference type="Proteomes" id="UP001085076"/>
    </source>
</evidence>
<keyword evidence="1" id="KW-0863">Zinc-finger</keyword>
<reference evidence="4" key="2">
    <citation type="journal article" date="2022" name="Hortic Res">
        <title>The genome of Dioscorea zingiberensis sheds light on the biosynthesis, origin and evolution of the medicinally important diosgenin saponins.</title>
        <authorList>
            <person name="Li Y."/>
            <person name="Tan C."/>
            <person name="Li Z."/>
            <person name="Guo J."/>
            <person name="Li S."/>
            <person name="Chen X."/>
            <person name="Wang C."/>
            <person name="Dai X."/>
            <person name="Yang H."/>
            <person name="Song W."/>
            <person name="Hou L."/>
            <person name="Xu J."/>
            <person name="Tong Z."/>
            <person name="Xu A."/>
            <person name="Yuan X."/>
            <person name="Wang W."/>
            <person name="Yang Q."/>
            <person name="Chen L."/>
            <person name="Sun Z."/>
            <person name="Wang K."/>
            <person name="Pan B."/>
            <person name="Chen J."/>
            <person name="Bao Y."/>
            <person name="Liu F."/>
            <person name="Qi X."/>
            <person name="Gang D.R."/>
            <person name="Wen J."/>
            <person name="Li J."/>
        </authorList>
    </citation>
    <scope>NUCLEOTIDE SEQUENCE</scope>
    <source>
        <strain evidence="4">Dzin_1.0</strain>
    </source>
</reference>
<name>A0A9D5H3M4_9LILI</name>
<evidence type="ECO:0000256" key="1">
    <source>
        <dbReference type="PROSITE-ProRule" id="PRU00047"/>
    </source>
</evidence>
<comment type="caution">
    <text evidence="4">The sequence shown here is derived from an EMBL/GenBank/DDBJ whole genome shotgun (WGS) entry which is preliminary data.</text>
</comment>
<keyword evidence="1" id="KW-0862">Zinc</keyword>
<protein>
    <recommendedName>
        <fullName evidence="3">CCHC-type domain-containing protein</fullName>
    </recommendedName>
</protein>
<dbReference type="PROSITE" id="PS50158">
    <property type="entry name" value="ZF_CCHC"/>
    <property type="match status" value="1"/>
</dbReference>
<sequence>MGSVWRRRVEMENKGQLDGNRTTQNGITPPGREEAPAAPQQRQGEPHHEEREDRRQRELERAMETGQSQSDSSYVEGLTGKKTPPRLEARQEEDNPKERPWEVVRSKKRGRTPPLGERSRHTSGKSNHQRPRHSPPRKRTASGLIEVYGKCRLPRHFMSECRRVEVCRRCERSGHREKRCPMPPLKLGTNQAHGGGQTAKNRGKAKEEEPLKAKDLPLAGCHKGDRRGGLGIPPPDDGEENHHVSLAALHPDGGEGDALVKLRRVCSEDVEGPRGVSEGDGGDSFIV</sequence>
<evidence type="ECO:0000313" key="4">
    <source>
        <dbReference type="EMBL" id="KAJ0962175.1"/>
    </source>
</evidence>
<gene>
    <name evidence="4" type="ORF">J5N97_030003</name>
</gene>
<dbReference type="Proteomes" id="UP001085076">
    <property type="component" value="Miscellaneous, Linkage group lg10"/>
</dbReference>
<proteinExistence type="predicted"/>
<accession>A0A9D5H3M4</accession>
<feature type="compositionally biased region" description="Basic and acidic residues" evidence="2">
    <location>
        <begin position="204"/>
        <end position="215"/>
    </location>
</feature>
<feature type="region of interest" description="Disordered" evidence="2">
    <location>
        <begin position="1"/>
        <end position="142"/>
    </location>
</feature>
<organism evidence="4 5">
    <name type="scientific">Dioscorea zingiberensis</name>
    <dbReference type="NCBI Taxonomy" id="325984"/>
    <lineage>
        <taxon>Eukaryota</taxon>
        <taxon>Viridiplantae</taxon>
        <taxon>Streptophyta</taxon>
        <taxon>Embryophyta</taxon>
        <taxon>Tracheophyta</taxon>
        <taxon>Spermatophyta</taxon>
        <taxon>Magnoliopsida</taxon>
        <taxon>Liliopsida</taxon>
        <taxon>Dioscoreales</taxon>
        <taxon>Dioscoreaceae</taxon>
        <taxon>Dioscorea</taxon>
    </lineage>
</organism>
<feature type="compositionally biased region" description="Basic residues" evidence="2">
    <location>
        <begin position="121"/>
        <end position="140"/>
    </location>
</feature>
<dbReference type="GO" id="GO:0008270">
    <property type="term" value="F:zinc ion binding"/>
    <property type="evidence" value="ECO:0007669"/>
    <property type="project" value="UniProtKB-KW"/>
</dbReference>
<evidence type="ECO:0000256" key="2">
    <source>
        <dbReference type="SAM" id="MobiDB-lite"/>
    </source>
</evidence>
<keyword evidence="1" id="KW-0479">Metal-binding</keyword>
<dbReference type="EMBL" id="JAGGNH010000010">
    <property type="protein sequence ID" value="KAJ0962175.1"/>
    <property type="molecule type" value="Genomic_DNA"/>
</dbReference>
<dbReference type="GO" id="GO:0003676">
    <property type="term" value="F:nucleic acid binding"/>
    <property type="evidence" value="ECO:0007669"/>
    <property type="project" value="InterPro"/>
</dbReference>